<protein>
    <submittedName>
        <fullName evidence="2">Formin-E isoform X3</fullName>
    </submittedName>
</protein>
<feature type="region of interest" description="Disordered" evidence="1">
    <location>
        <begin position="31"/>
        <end position="78"/>
    </location>
</feature>
<dbReference type="PANTHER" id="PTHR37258">
    <property type="entry name" value="FANTOM PROTEIN"/>
    <property type="match status" value="1"/>
</dbReference>
<accession>A0A3S3N747</accession>
<dbReference type="EMBL" id="QPKB01000007">
    <property type="protein sequence ID" value="RWR89556.1"/>
    <property type="molecule type" value="Genomic_DNA"/>
</dbReference>
<evidence type="ECO:0000313" key="2">
    <source>
        <dbReference type="EMBL" id="RWR89556.1"/>
    </source>
</evidence>
<proteinExistence type="predicted"/>
<name>A0A3S3N747_9MAGN</name>
<dbReference type="Proteomes" id="UP000283530">
    <property type="component" value="Unassembled WGS sequence"/>
</dbReference>
<feature type="region of interest" description="Disordered" evidence="1">
    <location>
        <begin position="230"/>
        <end position="352"/>
    </location>
</feature>
<feature type="compositionally biased region" description="Polar residues" evidence="1">
    <location>
        <begin position="281"/>
        <end position="290"/>
    </location>
</feature>
<organism evidence="2 3">
    <name type="scientific">Cinnamomum micranthum f. kanehirae</name>
    <dbReference type="NCBI Taxonomy" id="337451"/>
    <lineage>
        <taxon>Eukaryota</taxon>
        <taxon>Viridiplantae</taxon>
        <taxon>Streptophyta</taxon>
        <taxon>Embryophyta</taxon>
        <taxon>Tracheophyta</taxon>
        <taxon>Spermatophyta</taxon>
        <taxon>Magnoliopsida</taxon>
        <taxon>Magnoliidae</taxon>
        <taxon>Laurales</taxon>
        <taxon>Lauraceae</taxon>
        <taxon>Cinnamomum</taxon>
    </lineage>
</organism>
<dbReference type="PANTHER" id="PTHR37258:SF1">
    <property type="entry name" value="FANTOM PROTEIN"/>
    <property type="match status" value="1"/>
</dbReference>
<reference evidence="2 3" key="1">
    <citation type="journal article" date="2019" name="Nat. Plants">
        <title>Stout camphor tree genome fills gaps in understanding of flowering plant genome evolution.</title>
        <authorList>
            <person name="Chaw S.M."/>
            <person name="Liu Y.C."/>
            <person name="Wu Y.W."/>
            <person name="Wang H.Y."/>
            <person name="Lin C.I."/>
            <person name="Wu C.S."/>
            <person name="Ke H.M."/>
            <person name="Chang L.Y."/>
            <person name="Hsu C.Y."/>
            <person name="Yang H.T."/>
            <person name="Sudianto E."/>
            <person name="Hsu M.H."/>
            <person name="Wu K.P."/>
            <person name="Wang L.N."/>
            <person name="Leebens-Mack J.H."/>
            <person name="Tsai I.J."/>
        </authorList>
    </citation>
    <scope>NUCLEOTIDE SEQUENCE [LARGE SCALE GENOMIC DNA]</scope>
    <source>
        <strain evidence="3">cv. Chaw 1501</strain>
        <tissue evidence="2">Young leaves</tissue>
    </source>
</reference>
<sequence length="352" mass="38444">MLCSISTNNKSGSTWLDRLRTSKGFPVQTDVDLDHFLNPNPNLPNSPPQQQEEQEEDIPSACNPVNIEKSPKSLPEMTTKKSDDWFEIMSSVLSELFNMGDASDIARIHALEQGRKRSFRKQSNPKICLLSSSGSVGESCLVVAGGVPALSPSSADNSIAEAKRSDDRLVPGKQGVADSAGPEEEISQAVAVDLDLSAFSRAEVTIIDTSAPVWKSEKLIFRKGSVWKIRDKKQSHTSRRKRKVDQLDGRPAAPGGEEKQQKRSPLPSKAGKEAACDERLISSNGGSTHNGKGKASKEAPDNLSQILERRPQFSRSPRKPATKDSSVFLIQCIPTTRKNDTSSSKNRLKDKP</sequence>
<feature type="compositionally biased region" description="Polar residues" evidence="1">
    <location>
        <begin position="333"/>
        <end position="345"/>
    </location>
</feature>
<evidence type="ECO:0000256" key="1">
    <source>
        <dbReference type="SAM" id="MobiDB-lite"/>
    </source>
</evidence>
<comment type="caution">
    <text evidence="2">The sequence shown here is derived from an EMBL/GenBank/DDBJ whole genome shotgun (WGS) entry which is preliminary data.</text>
</comment>
<feature type="region of interest" description="Disordered" evidence="1">
    <location>
        <begin position="152"/>
        <end position="184"/>
    </location>
</feature>
<feature type="compositionally biased region" description="Basic and acidic residues" evidence="1">
    <location>
        <begin position="270"/>
        <end position="280"/>
    </location>
</feature>
<dbReference type="AlphaFoldDB" id="A0A3S3N747"/>
<evidence type="ECO:0000313" key="3">
    <source>
        <dbReference type="Proteomes" id="UP000283530"/>
    </source>
</evidence>
<gene>
    <name evidence="2" type="ORF">CKAN_01861900</name>
</gene>
<dbReference type="OrthoDB" id="684590at2759"/>
<dbReference type="STRING" id="337451.A0A3S3N747"/>
<feature type="compositionally biased region" description="Basic and acidic residues" evidence="1">
    <location>
        <begin position="161"/>
        <end position="170"/>
    </location>
</feature>
<keyword evidence="3" id="KW-1185">Reference proteome</keyword>